<accession>A0A5J4UWJ2</accession>
<name>A0A5J4UWJ2_9EUKA</name>
<organism evidence="1 2">
    <name type="scientific">Streblomastix strix</name>
    <dbReference type="NCBI Taxonomy" id="222440"/>
    <lineage>
        <taxon>Eukaryota</taxon>
        <taxon>Metamonada</taxon>
        <taxon>Preaxostyla</taxon>
        <taxon>Oxymonadida</taxon>
        <taxon>Streblomastigidae</taxon>
        <taxon>Streblomastix</taxon>
    </lineage>
</organism>
<dbReference type="EMBL" id="SNRW01011706">
    <property type="protein sequence ID" value="KAA6374808.1"/>
    <property type="molecule type" value="Genomic_DNA"/>
</dbReference>
<protein>
    <submittedName>
        <fullName evidence="1">Uncharacterized protein</fullName>
    </submittedName>
</protein>
<evidence type="ECO:0000313" key="1">
    <source>
        <dbReference type="EMBL" id="KAA6374808.1"/>
    </source>
</evidence>
<evidence type="ECO:0000313" key="2">
    <source>
        <dbReference type="Proteomes" id="UP000324800"/>
    </source>
</evidence>
<dbReference type="AlphaFoldDB" id="A0A5J4UWJ2"/>
<reference evidence="1 2" key="1">
    <citation type="submission" date="2019-03" db="EMBL/GenBank/DDBJ databases">
        <title>Single cell metagenomics reveals metabolic interactions within the superorganism composed of flagellate Streblomastix strix and complex community of Bacteroidetes bacteria on its surface.</title>
        <authorList>
            <person name="Treitli S.C."/>
            <person name="Kolisko M."/>
            <person name="Husnik F."/>
            <person name="Keeling P."/>
            <person name="Hampl V."/>
        </authorList>
    </citation>
    <scope>NUCLEOTIDE SEQUENCE [LARGE SCALE GENOMIC DNA]</scope>
    <source>
        <strain evidence="1">ST1C</strain>
    </source>
</reference>
<dbReference type="Proteomes" id="UP000324800">
    <property type="component" value="Unassembled WGS sequence"/>
</dbReference>
<gene>
    <name evidence="1" type="ORF">EZS28_029666</name>
</gene>
<comment type="caution">
    <text evidence="1">The sequence shown here is derived from an EMBL/GenBank/DDBJ whole genome shotgun (WGS) entry which is preliminary data.</text>
</comment>
<proteinExistence type="predicted"/>
<sequence length="386" mass="45807">MINLRIQAILARSSKEKFNKLIIDATYGYDTLDTEKFDCKQFHFVLADTDPIYIAIAGDSNIDCYQQFEAIISDQQFYEKYVYQFLPNPKKEIYAYKKILGFEIENEGYQHTSLGPKYNSMIAHKWNKKIIKSVNGTLKLFMKRNQIRLLIKIMQMTQSESETEIEAEKETNSQTETELETKFVTLKDNECFDTSAQKPWIIRRKYEGFIPKFIKKKNLALCDRFLLIEEIAKLGNSTKMQQAQRILFVVKQKKIKNASNLELSQIVKYSKQFIDKKRTGQKCIKKQVKQNRKLLTEQEEKIVEWKRNRYRMKKIQTTPKQIREKIFRRWKITVSGYFHKYLVGRHIDKLVIKIATARQVQRMLLRAEDIQKHLTNLKISVKGKRA</sequence>